<dbReference type="Proteomes" id="UP000053732">
    <property type="component" value="Unassembled WGS sequence"/>
</dbReference>
<organism evidence="1 2">
    <name type="scientific">Penicillium camemberti (strain FM 013)</name>
    <dbReference type="NCBI Taxonomy" id="1429867"/>
    <lineage>
        <taxon>Eukaryota</taxon>
        <taxon>Fungi</taxon>
        <taxon>Dikarya</taxon>
        <taxon>Ascomycota</taxon>
        <taxon>Pezizomycotina</taxon>
        <taxon>Eurotiomycetes</taxon>
        <taxon>Eurotiomycetidae</taxon>
        <taxon>Eurotiales</taxon>
        <taxon>Aspergillaceae</taxon>
        <taxon>Penicillium</taxon>
    </lineage>
</organism>
<name>A0A0G4PM67_PENC3</name>
<reference evidence="1 2" key="1">
    <citation type="journal article" date="2014" name="Nat. Commun.">
        <title>Multiple recent horizontal transfers of a large genomic region in cheese making fungi.</title>
        <authorList>
            <person name="Cheeseman K."/>
            <person name="Ropars J."/>
            <person name="Renault P."/>
            <person name="Dupont J."/>
            <person name="Gouzy J."/>
            <person name="Branca A."/>
            <person name="Abraham A.L."/>
            <person name="Ceppi M."/>
            <person name="Conseiller E."/>
            <person name="Debuchy R."/>
            <person name="Malagnac F."/>
            <person name="Goarin A."/>
            <person name="Silar P."/>
            <person name="Lacoste S."/>
            <person name="Sallet E."/>
            <person name="Bensimon A."/>
            <person name="Giraud T."/>
            <person name="Brygoo Y."/>
        </authorList>
    </citation>
    <scope>NUCLEOTIDE SEQUENCE [LARGE SCALE GENOMIC DNA]</scope>
    <source>
        <strain evidence="2">FM 013</strain>
    </source>
</reference>
<dbReference type="AlphaFoldDB" id="A0A0G4PM67"/>
<sequence>MLSYGRRGNYYDDSLENMGNKDSFIWYDLAGVPYPGTSFRGREVASEHWGSKDFDITPSEQLSEVARPFSMCPLALK</sequence>
<accession>A0A0G4PM67</accession>
<dbReference type="EMBL" id="HG793155">
    <property type="protein sequence ID" value="CRL27512.1"/>
    <property type="molecule type" value="Genomic_DNA"/>
</dbReference>
<evidence type="ECO:0000313" key="2">
    <source>
        <dbReference type="Proteomes" id="UP000053732"/>
    </source>
</evidence>
<protein>
    <submittedName>
        <fullName evidence="1">Str. FM013</fullName>
    </submittedName>
</protein>
<evidence type="ECO:0000313" key="1">
    <source>
        <dbReference type="EMBL" id="CRL27512.1"/>
    </source>
</evidence>
<keyword evidence="2" id="KW-1185">Reference proteome</keyword>
<proteinExistence type="predicted"/>
<gene>
    <name evidence="1" type="ORF">PCAMFM013_S022g000192</name>
</gene>